<reference evidence="1 2" key="1">
    <citation type="submission" date="2019-12" db="EMBL/GenBank/DDBJ databases">
        <authorList>
            <person name="Floudas D."/>
            <person name="Bentzer J."/>
            <person name="Ahren D."/>
            <person name="Johansson T."/>
            <person name="Persson P."/>
            <person name="Tunlid A."/>
        </authorList>
    </citation>
    <scope>NUCLEOTIDE SEQUENCE [LARGE SCALE GENOMIC DNA]</scope>
    <source>
        <strain evidence="1 2">CBS 102.39</strain>
    </source>
</reference>
<evidence type="ECO:0000313" key="2">
    <source>
        <dbReference type="Proteomes" id="UP000521872"/>
    </source>
</evidence>
<evidence type="ECO:0000313" key="1">
    <source>
        <dbReference type="EMBL" id="KAF4613017.1"/>
    </source>
</evidence>
<name>A0A8H4VKJ3_9AGAR</name>
<sequence length="70" mass="7805">MTRGDTFDFGSDSVIAVEQATQMAEIIIQVDSNDAMDPEEKRTILANLFGNWLEVYERAQRALKAEGTPV</sequence>
<comment type="caution">
    <text evidence="1">The sequence shown here is derived from an EMBL/GenBank/DDBJ whole genome shotgun (WGS) entry which is preliminary data.</text>
</comment>
<keyword evidence="2" id="KW-1185">Reference proteome</keyword>
<dbReference type="EMBL" id="JAACJL010000046">
    <property type="protein sequence ID" value="KAF4613017.1"/>
    <property type="molecule type" value="Genomic_DNA"/>
</dbReference>
<protein>
    <submittedName>
        <fullName evidence="1">Uncharacterized protein</fullName>
    </submittedName>
</protein>
<organism evidence="1 2">
    <name type="scientific">Agrocybe pediades</name>
    <dbReference type="NCBI Taxonomy" id="84607"/>
    <lineage>
        <taxon>Eukaryota</taxon>
        <taxon>Fungi</taxon>
        <taxon>Dikarya</taxon>
        <taxon>Basidiomycota</taxon>
        <taxon>Agaricomycotina</taxon>
        <taxon>Agaricomycetes</taxon>
        <taxon>Agaricomycetidae</taxon>
        <taxon>Agaricales</taxon>
        <taxon>Agaricineae</taxon>
        <taxon>Strophariaceae</taxon>
        <taxon>Agrocybe</taxon>
    </lineage>
</organism>
<accession>A0A8H4VKJ3</accession>
<gene>
    <name evidence="1" type="ORF">D9613_011088</name>
</gene>
<proteinExistence type="predicted"/>
<dbReference type="AlphaFoldDB" id="A0A8H4VKJ3"/>
<dbReference type="Proteomes" id="UP000521872">
    <property type="component" value="Unassembled WGS sequence"/>
</dbReference>